<dbReference type="SUPFAM" id="SSF51182">
    <property type="entry name" value="RmlC-like cupins"/>
    <property type="match status" value="1"/>
</dbReference>
<evidence type="ECO:0008006" key="4">
    <source>
        <dbReference type="Google" id="ProtNLM"/>
    </source>
</evidence>
<accession>A0A1F6FI23</accession>
<evidence type="ECO:0000313" key="2">
    <source>
        <dbReference type="EMBL" id="OGG85505.1"/>
    </source>
</evidence>
<dbReference type="InterPro" id="IPR014710">
    <property type="entry name" value="RmlC-like_jellyroll"/>
</dbReference>
<organism evidence="2 3">
    <name type="scientific">Candidatus Kaiserbacteria bacterium RIFOXYB1_FULL_46_14</name>
    <dbReference type="NCBI Taxonomy" id="1798531"/>
    <lineage>
        <taxon>Bacteria</taxon>
        <taxon>Candidatus Kaiseribacteriota</taxon>
    </lineage>
</organism>
<sequence length="255" mass="29331">MIRKISQTQTDSDELSLRQPSELPPAEKFDYRGIVVNKPWGYEYLLYENDSVAIWVLCLKSGAKTSMHCHPKKKTSLFVLDGAVKTSSLYDSHDLTCRDCVMIDKATFHSTASDCEEGAFIMEIETPPEKTDLVRLKDEYGRENKGYEAGKELSTDTNGYEYHDFHNDKYDERKVIQKVIKNSNVVLHNREDWQSFYDEVKQKHFCTISFLDTDLLSDVGEIVLSVGDVCEGEWFLKEYEKLKPAGDVFTVLTIH</sequence>
<comment type="caution">
    <text evidence="2">The sequence shown here is derived from an EMBL/GenBank/DDBJ whole genome shotgun (WGS) entry which is preliminary data.</text>
</comment>
<feature type="region of interest" description="Disordered" evidence="1">
    <location>
        <begin position="1"/>
        <end position="20"/>
    </location>
</feature>
<dbReference type="STRING" id="1798531.A2392_03395"/>
<protein>
    <recommendedName>
        <fullName evidence="4">Cupin 2 conserved barrel domain-containing protein</fullName>
    </recommendedName>
</protein>
<dbReference type="InterPro" id="IPR011051">
    <property type="entry name" value="RmlC_Cupin_sf"/>
</dbReference>
<gene>
    <name evidence="2" type="ORF">A2392_03395</name>
</gene>
<dbReference type="EMBL" id="MFMS01000007">
    <property type="protein sequence ID" value="OGG85505.1"/>
    <property type="molecule type" value="Genomic_DNA"/>
</dbReference>
<evidence type="ECO:0000256" key="1">
    <source>
        <dbReference type="SAM" id="MobiDB-lite"/>
    </source>
</evidence>
<dbReference type="Proteomes" id="UP000177395">
    <property type="component" value="Unassembled WGS sequence"/>
</dbReference>
<name>A0A1F6FI23_9BACT</name>
<reference evidence="2 3" key="1">
    <citation type="journal article" date="2016" name="Nat. Commun.">
        <title>Thousands of microbial genomes shed light on interconnected biogeochemical processes in an aquifer system.</title>
        <authorList>
            <person name="Anantharaman K."/>
            <person name="Brown C.T."/>
            <person name="Hug L.A."/>
            <person name="Sharon I."/>
            <person name="Castelle C.J."/>
            <person name="Probst A.J."/>
            <person name="Thomas B.C."/>
            <person name="Singh A."/>
            <person name="Wilkins M.J."/>
            <person name="Karaoz U."/>
            <person name="Brodie E.L."/>
            <person name="Williams K.H."/>
            <person name="Hubbard S.S."/>
            <person name="Banfield J.F."/>
        </authorList>
    </citation>
    <scope>NUCLEOTIDE SEQUENCE [LARGE SCALE GENOMIC DNA]</scope>
</reference>
<dbReference type="Gene3D" id="2.60.120.10">
    <property type="entry name" value="Jelly Rolls"/>
    <property type="match status" value="1"/>
</dbReference>
<proteinExistence type="predicted"/>
<feature type="compositionally biased region" description="Polar residues" evidence="1">
    <location>
        <begin position="1"/>
        <end position="10"/>
    </location>
</feature>
<evidence type="ECO:0000313" key="3">
    <source>
        <dbReference type="Proteomes" id="UP000177395"/>
    </source>
</evidence>
<dbReference type="AlphaFoldDB" id="A0A1F6FI23"/>